<evidence type="ECO:0000256" key="9">
    <source>
        <dbReference type="ARBA" id="ARBA00022989"/>
    </source>
</evidence>
<dbReference type="GO" id="GO:0016020">
    <property type="term" value="C:membrane"/>
    <property type="evidence" value="ECO:0007669"/>
    <property type="project" value="UniProtKB-SubCell"/>
</dbReference>
<dbReference type="Proteomes" id="UP000504607">
    <property type="component" value="Chromosome 8"/>
</dbReference>
<dbReference type="PANTHER" id="PTHR45768">
    <property type="entry name" value="E3 UBIQUITIN-PROTEIN LIGASE RNF13-LIKE"/>
    <property type="match status" value="1"/>
</dbReference>
<feature type="transmembrane region" description="Helical" evidence="13">
    <location>
        <begin position="12"/>
        <end position="34"/>
    </location>
</feature>
<dbReference type="RefSeq" id="XP_010928607.1">
    <property type="nucleotide sequence ID" value="XM_010930305.3"/>
</dbReference>
<proteinExistence type="inferred from homology"/>
<evidence type="ECO:0000256" key="6">
    <source>
        <dbReference type="ARBA" id="ARBA00022771"/>
    </source>
</evidence>
<name>A0A6I9RM53_ELAGV</name>
<dbReference type="SUPFAM" id="SSF57850">
    <property type="entry name" value="RING/U-box"/>
    <property type="match status" value="1"/>
</dbReference>
<comment type="pathway">
    <text evidence="2">Protein modification; protein ubiquitination.</text>
</comment>
<keyword evidence="15" id="KW-1185">Reference proteome</keyword>
<evidence type="ECO:0000256" key="13">
    <source>
        <dbReference type="SAM" id="Phobius"/>
    </source>
</evidence>
<comment type="similarity">
    <text evidence="11">Belongs to the RING-type zinc finger family. ATL subfamily.</text>
</comment>
<evidence type="ECO:0000256" key="5">
    <source>
        <dbReference type="ARBA" id="ARBA00022723"/>
    </source>
</evidence>
<protein>
    <submittedName>
        <fullName evidence="16">RING-H2 finger protein ATL39</fullName>
    </submittedName>
</protein>
<evidence type="ECO:0000259" key="14">
    <source>
        <dbReference type="PROSITE" id="PS50089"/>
    </source>
</evidence>
<feature type="domain" description="RING-type" evidence="14">
    <location>
        <begin position="87"/>
        <end position="129"/>
    </location>
</feature>
<dbReference type="SMART" id="SM00184">
    <property type="entry name" value="RING"/>
    <property type="match status" value="1"/>
</dbReference>
<keyword evidence="4 13" id="KW-0812">Transmembrane</keyword>
<evidence type="ECO:0000256" key="7">
    <source>
        <dbReference type="ARBA" id="ARBA00022786"/>
    </source>
</evidence>
<keyword evidence="3" id="KW-0808">Transferase</keyword>
<comment type="subcellular location">
    <subcellularLocation>
        <location evidence="1">Membrane</location>
        <topology evidence="1">Single-pass membrane protein</topology>
    </subcellularLocation>
</comment>
<keyword evidence="5" id="KW-0479">Metal-binding</keyword>
<evidence type="ECO:0000313" key="16">
    <source>
        <dbReference type="RefSeq" id="XP_010928607.1"/>
    </source>
</evidence>
<dbReference type="GeneID" id="105050333"/>
<dbReference type="Pfam" id="PF13639">
    <property type="entry name" value="zf-RING_2"/>
    <property type="match status" value="1"/>
</dbReference>
<dbReference type="PROSITE" id="PS50089">
    <property type="entry name" value="ZF_RING_2"/>
    <property type="match status" value="1"/>
</dbReference>
<evidence type="ECO:0000256" key="3">
    <source>
        <dbReference type="ARBA" id="ARBA00022679"/>
    </source>
</evidence>
<dbReference type="GO" id="GO:0016740">
    <property type="term" value="F:transferase activity"/>
    <property type="evidence" value="ECO:0007669"/>
    <property type="project" value="UniProtKB-KW"/>
</dbReference>
<evidence type="ECO:0000256" key="11">
    <source>
        <dbReference type="ARBA" id="ARBA00024209"/>
    </source>
</evidence>
<dbReference type="PANTHER" id="PTHR45768:SF61">
    <property type="entry name" value="RING-H2 FINGER PROTEIN ATL18"/>
    <property type="match status" value="1"/>
</dbReference>
<sequence>MTNRLLSIAAQITVMAIVVSVVLLFVGIGILVLIHVCVVGRAFRGLSAAARADRSDEVSGGLSVDDLEKLPCYDFKAGEKGSGAVDCAVCLESFKIGERCRLLPVCKHSFHAQCVDSWLLRSRFCPICRTSAEHRKGCEAGREGAVVMVGIPLPVHASTSE</sequence>
<dbReference type="AlphaFoldDB" id="A0A6I9RM53"/>
<keyword evidence="9 13" id="KW-1133">Transmembrane helix</keyword>
<keyword evidence="6 12" id="KW-0863">Zinc-finger</keyword>
<dbReference type="GO" id="GO:0008270">
    <property type="term" value="F:zinc ion binding"/>
    <property type="evidence" value="ECO:0007669"/>
    <property type="project" value="UniProtKB-KW"/>
</dbReference>
<keyword evidence="10 13" id="KW-0472">Membrane</keyword>
<keyword evidence="7" id="KW-0833">Ubl conjugation pathway</keyword>
<dbReference type="InterPro" id="IPR013083">
    <property type="entry name" value="Znf_RING/FYVE/PHD"/>
</dbReference>
<evidence type="ECO:0000256" key="8">
    <source>
        <dbReference type="ARBA" id="ARBA00022833"/>
    </source>
</evidence>
<reference evidence="16" key="1">
    <citation type="submission" date="2025-08" db="UniProtKB">
        <authorList>
            <consortium name="RefSeq"/>
        </authorList>
    </citation>
    <scope>IDENTIFICATION</scope>
</reference>
<dbReference type="Gene3D" id="3.30.40.10">
    <property type="entry name" value="Zinc/RING finger domain, C3HC4 (zinc finger)"/>
    <property type="match status" value="1"/>
</dbReference>
<keyword evidence="8" id="KW-0862">Zinc</keyword>
<dbReference type="KEGG" id="egu:105050333"/>
<evidence type="ECO:0000256" key="1">
    <source>
        <dbReference type="ARBA" id="ARBA00004167"/>
    </source>
</evidence>
<gene>
    <name evidence="16" type="primary">LOC105050333</name>
</gene>
<accession>A0A6I9RM53</accession>
<dbReference type="InParanoid" id="A0A6I9RM53"/>
<organism evidence="15 16">
    <name type="scientific">Elaeis guineensis var. tenera</name>
    <name type="common">Oil palm</name>
    <dbReference type="NCBI Taxonomy" id="51953"/>
    <lineage>
        <taxon>Eukaryota</taxon>
        <taxon>Viridiplantae</taxon>
        <taxon>Streptophyta</taxon>
        <taxon>Embryophyta</taxon>
        <taxon>Tracheophyta</taxon>
        <taxon>Spermatophyta</taxon>
        <taxon>Magnoliopsida</taxon>
        <taxon>Liliopsida</taxon>
        <taxon>Arecaceae</taxon>
        <taxon>Arecoideae</taxon>
        <taxon>Cocoseae</taxon>
        <taxon>Elaeidinae</taxon>
        <taxon>Elaeis</taxon>
    </lineage>
</organism>
<dbReference type="OrthoDB" id="8062037at2759"/>
<evidence type="ECO:0000256" key="2">
    <source>
        <dbReference type="ARBA" id="ARBA00004906"/>
    </source>
</evidence>
<evidence type="ECO:0000256" key="10">
    <source>
        <dbReference type="ARBA" id="ARBA00023136"/>
    </source>
</evidence>
<evidence type="ECO:0000313" key="15">
    <source>
        <dbReference type="Proteomes" id="UP000504607"/>
    </source>
</evidence>
<evidence type="ECO:0000256" key="12">
    <source>
        <dbReference type="PROSITE-ProRule" id="PRU00175"/>
    </source>
</evidence>
<evidence type="ECO:0000256" key="4">
    <source>
        <dbReference type="ARBA" id="ARBA00022692"/>
    </source>
</evidence>
<dbReference type="InterPro" id="IPR001841">
    <property type="entry name" value="Znf_RING"/>
</dbReference>